<dbReference type="InterPro" id="IPR002549">
    <property type="entry name" value="AI-2E-like"/>
</dbReference>
<dbReference type="PANTHER" id="PTHR21716">
    <property type="entry name" value="TRANSMEMBRANE PROTEIN"/>
    <property type="match status" value="1"/>
</dbReference>
<dbReference type="KEGG" id="fpf:DCC35_08825"/>
<gene>
    <name evidence="9" type="ORF">DCC35_08825</name>
</gene>
<evidence type="ECO:0000256" key="6">
    <source>
        <dbReference type="ARBA" id="ARBA00022989"/>
    </source>
</evidence>
<keyword evidence="6 8" id="KW-1133">Transmembrane helix</keyword>
<evidence type="ECO:0000256" key="8">
    <source>
        <dbReference type="SAM" id="Phobius"/>
    </source>
</evidence>
<organism evidence="9 10">
    <name type="scientific">Mangrovivirga cuniculi</name>
    <dbReference type="NCBI Taxonomy" id="2715131"/>
    <lineage>
        <taxon>Bacteria</taxon>
        <taxon>Pseudomonadati</taxon>
        <taxon>Bacteroidota</taxon>
        <taxon>Cytophagia</taxon>
        <taxon>Cytophagales</taxon>
        <taxon>Mangrovivirgaceae</taxon>
        <taxon>Mangrovivirga</taxon>
    </lineage>
</organism>
<reference evidence="9 10" key="1">
    <citation type="submission" date="2018-04" db="EMBL/GenBank/DDBJ databases">
        <title>Complete genome uncultured novel isolate.</title>
        <authorList>
            <person name="Merlino G."/>
        </authorList>
    </citation>
    <scope>NUCLEOTIDE SEQUENCE [LARGE SCALE GENOMIC DNA]</scope>
    <source>
        <strain evidence="10">R1DC9</strain>
    </source>
</reference>
<feature type="transmembrane region" description="Helical" evidence="8">
    <location>
        <begin position="6"/>
        <end position="39"/>
    </location>
</feature>
<keyword evidence="5 8" id="KW-0812">Transmembrane</keyword>
<feature type="transmembrane region" description="Helical" evidence="8">
    <location>
        <begin position="60"/>
        <end position="85"/>
    </location>
</feature>
<feature type="transmembrane region" description="Helical" evidence="8">
    <location>
        <begin position="318"/>
        <end position="344"/>
    </location>
</feature>
<proteinExistence type="inferred from homology"/>
<evidence type="ECO:0000313" key="10">
    <source>
        <dbReference type="Proteomes" id="UP000298616"/>
    </source>
</evidence>
<dbReference type="Pfam" id="PF01594">
    <property type="entry name" value="AI-2E_transport"/>
    <property type="match status" value="1"/>
</dbReference>
<keyword evidence="4" id="KW-1003">Cell membrane</keyword>
<dbReference type="OrthoDB" id="9793390at2"/>
<feature type="transmembrane region" description="Helical" evidence="8">
    <location>
        <begin position="210"/>
        <end position="234"/>
    </location>
</feature>
<evidence type="ECO:0000256" key="4">
    <source>
        <dbReference type="ARBA" id="ARBA00022475"/>
    </source>
</evidence>
<evidence type="ECO:0000256" key="1">
    <source>
        <dbReference type="ARBA" id="ARBA00004651"/>
    </source>
</evidence>
<dbReference type="PANTHER" id="PTHR21716:SF53">
    <property type="entry name" value="PERMEASE PERM-RELATED"/>
    <property type="match status" value="1"/>
</dbReference>
<feature type="transmembrane region" description="Helical" evidence="8">
    <location>
        <begin position="152"/>
        <end position="175"/>
    </location>
</feature>
<dbReference type="Proteomes" id="UP000298616">
    <property type="component" value="Chromosome"/>
</dbReference>
<feature type="transmembrane region" description="Helical" evidence="8">
    <location>
        <begin position="279"/>
        <end position="298"/>
    </location>
</feature>
<keyword evidence="10" id="KW-1185">Reference proteome</keyword>
<dbReference type="RefSeq" id="WP_137090422.1">
    <property type="nucleotide sequence ID" value="NZ_CP028923.1"/>
</dbReference>
<evidence type="ECO:0000313" key="9">
    <source>
        <dbReference type="EMBL" id="QCK14835.1"/>
    </source>
</evidence>
<dbReference type="GO" id="GO:0005886">
    <property type="term" value="C:plasma membrane"/>
    <property type="evidence" value="ECO:0007669"/>
    <property type="project" value="UniProtKB-SubCell"/>
</dbReference>
<dbReference type="GO" id="GO:0055085">
    <property type="term" value="P:transmembrane transport"/>
    <property type="evidence" value="ECO:0007669"/>
    <property type="project" value="TreeGrafter"/>
</dbReference>
<evidence type="ECO:0000256" key="3">
    <source>
        <dbReference type="ARBA" id="ARBA00022448"/>
    </source>
</evidence>
<comment type="similarity">
    <text evidence="2">Belongs to the autoinducer-2 exporter (AI-2E) (TC 2.A.86) family.</text>
</comment>
<feature type="transmembrane region" description="Helical" evidence="8">
    <location>
        <begin position="240"/>
        <end position="267"/>
    </location>
</feature>
<evidence type="ECO:0000256" key="5">
    <source>
        <dbReference type="ARBA" id="ARBA00022692"/>
    </source>
</evidence>
<accession>A0A4D7JVJ8</accession>
<dbReference type="AlphaFoldDB" id="A0A4D7JVJ8"/>
<evidence type="ECO:0000256" key="7">
    <source>
        <dbReference type="ARBA" id="ARBA00023136"/>
    </source>
</evidence>
<name>A0A4D7JVJ8_9BACT</name>
<comment type="subcellular location">
    <subcellularLocation>
        <location evidence="1">Cell membrane</location>
        <topology evidence="1">Multi-pass membrane protein</topology>
    </subcellularLocation>
</comment>
<keyword evidence="7 8" id="KW-0472">Membrane</keyword>
<dbReference type="EMBL" id="CP028923">
    <property type="protein sequence ID" value="QCK14835.1"/>
    <property type="molecule type" value="Genomic_DNA"/>
</dbReference>
<evidence type="ECO:0000256" key="2">
    <source>
        <dbReference type="ARBA" id="ARBA00009773"/>
    </source>
</evidence>
<keyword evidence="3" id="KW-0813">Transport</keyword>
<sequence>MFQKRIVYLVLGVALFIFLAWFFSNIFIYIVISVIFAAILRGPANYLSQISVFGFQVPRVIAVIFSFLVLLLVVLLFVITFIPLISDQINVLANLNYDKLFRTAAEPVNWLEEFLINNNLTSESRGFIKDSIKDNFVGFITRINVSNLLNTLVGFTGSLFIGILAVAFITFFLLYEKGMIRRQFNKLIPNSYFEVTITAITKIERLLTNYLVGLLLQMTAIFTVASVGLSILGVKYAITIALFAALANLIPYVGPIMGATFGILIGLSTQLLGNGDGGSLLILVVKICAVFAVVQIMDNMIFQPLIFSKSVKAHPLEIFVIIFVGANLAGIVGMIAAIPVYTVLRVTVLEFYSGYNQYYVFKNN</sequence>
<protein>
    <submittedName>
        <fullName evidence="9">AI-2E family transporter</fullName>
    </submittedName>
</protein>